<name>A0ABR4I7E8_9EURO</name>
<keyword evidence="2" id="KW-1185">Reference proteome</keyword>
<organism evidence="1 2">
    <name type="scientific">Aspergillus cavernicola</name>
    <dbReference type="NCBI Taxonomy" id="176166"/>
    <lineage>
        <taxon>Eukaryota</taxon>
        <taxon>Fungi</taxon>
        <taxon>Dikarya</taxon>
        <taxon>Ascomycota</taxon>
        <taxon>Pezizomycotina</taxon>
        <taxon>Eurotiomycetes</taxon>
        <taxon>Eurotiomycetidae</taxon>
        <taxon>Eurotiales</taxon>
        <taxon>Aspergillaceae</taxon>
        <taxon>Aspergillus</taxon>
        <taxon>Aspergillus subgen. Nidulantes</taxon>
    </lineage>
</organism>
<evidence type="ECO:0000313" key="1">
    <source>
        <dbReference type="EMBL" id="KAL2823674.1"/>
    </source>
</evidence>
<dbReference type="Proteomes" id="UP001610335">
    <property type="component" value="Unassembled WGS sequence"/>
</dbReference>
<gene>
    <name evidence="1" type="ORF">BDW59DRAFT_95613</name>
</gene>
<accession>A0ABR4I7E8</accession>
<dbReference type="EMBL" id="JBFXLS010000050">
    <property type="protein sequence ID" value="KAL2823674.1"/>
    <property type="molecule type" value="Genomic_DNA"/>
</dbReference>
<protein>
    <submittedName>
        <fullName evidence="1">Uncharacterized protein</fullName>
    </submittedName>
</protein>
<proteinExistence type="predicted"/>
<comment type="caution">
    <text evidence="1">The sequence shown here is derived from an EMBL/GenBank/DDBJ whole genome shotgun (WGS) entry which is preliminary data.</text>
</comment>
<sequence>MTANSTANPTAPRNSLLPLELSASSFRPLSVSVDHGLETKVYNNTRLHTSPTRGFFFLSHLDSPLTTRTLERGSKTNPKHLVAASKPTPIIGLLRLEGSRSSSVTRPKELPYCCYFYDIGRLELPHWGCSSSPFCNAGPLGSPSYLFGVSL</sequence>
<reference evidence="1 2" key="1">
    <citation type="submission" date="2024-07" db="EMBL/GenBank/DDBJ databases">
        <title>Section-level genome sequencing and comparative genomics of Aspergillus sections Usti and Cavernicolus.</title>
        <authorList>
            <consortium name="Lawrence Berkeley National Laboratory"/>
            <person name="Nybo J.L."/>
            <person name="Vesth T.C."/>
            <person name="Theobald S."/>
            <person name="Frisvad J.C."/>
            <person name="Larsen T.O."/>
            <person name="Kjaerboelling I."/>
            <person name="Rothschild-Mancinelli K."/>
            <person name="Lyhne E.K."/>
            <person name="Kogle M.E."/>
            <person name="Barry K."/>
            <person name="Clum A."/>
            <person name="Na H."/>
            <person name="Ledsgaard L."/>
            <person name="Lin J."/>
            <person name="Lipzen A."/>
            <person name="Kuo A."/>
            <person name="Riley R."/>
            <person name="Mondo S."/>
            <person name="LaButti K."/>
            <person name="Haridas S."/>
            <person name="Pangalinan J."/>
            <person name="Salamov A.A."/>
            <person name="Simmons B.A."/>
            <person name="Magnuson J.K."/>
            <person name="Chen J."/>
            <person name="Drula E."/>
            <person name="Henrissat B."/>
            <person name="Wiebenga A."/>
            <person name="Lubbers R.J."/>
            <person name="Gomes A.C."/>
            <person name="Makela M.R."/>
            <person name="Stajich J."/>
            <person name="Grigoriev I.V."/>
            <person name="Mortensen U.H."/>
            <person name="De vries R.P."/>
            <person name="Baker S.E."/>
            <person name="Andersen M.R."/>
        </authorList>
    </citation>
    <scope>NUCLEOTIDE SEQUENCE [LARGE SCALE GENOMIC DNA]</scope>
    <source>
        <strain evidence="1 2">CBS 600.67</strain>
    </source>
</reference>
<evidence type="ECO:0000313" key="2">
    <source>
        <dbReference type="Proteomes" id="UP001610335"/>
    </source>
</evidence>